<dbReference type="OrthoDB" id="5417844at2759"/>
<dbReference type="STRING" id="1036612.A0A1L9TN35"/>
<evidence type="ECO:0000259" key="8">
    <source>
        <dbReference type="Pfam" id="PF20684"/>
    </source>
</evidence>
<dbReference type="EMBL" id="KV878584">
    <property type="protein sequence ID" value="OJJ60830.1"/>
    <property type="molecule type" value="Genomic_DNA"/>
</dbReference>
<dbReference type="RefSeq" id="XP_040704636.1">
    <property type="nucleotide sequence ID" value="XM_040851832.1"/>
</dbReference>
<name>A0A1L9TN35_9EURO</name>
<feature type="transmembrane region" description="Helical" evidence="7">
    <location>
        <begin position="127"/>
        <end position="149"/>
    </location>
</feature>
<comment type="subcellular location">
    <subcellularLocation>
        <location evidence="1">Membrane</location>
        <topology evidence="1">Multi-pass membrane protein</topology>
    </subcellularLocation>
</comment>
<sequence>MTSTADRVDDIDYQIWIGTVVTVVAATGAVTLRLVSRHIAKAGYWWDDWVIIASLIVNWGMAATRWAQVLIYDFGRHREDNPVENVVGYQKSFMAIQLVYFTNTVLTKSSLLLLYQRIFGIVRRFRYALWTSWFLITSYFVACVIASIAGCKPPSYLWDRFRSPDTDPPGGCFDEIAFFRWNGLANMLLDILMLVLPLPMVWRIRMGKRQKFLLTGIFLMGSFVCIVSLLRIISFDVSDRRDPTYTQVPSSTWSSVEQGVAIVCACLPTLRPLRRLCGGRFRRDSWKCKGSGFSNSASNTKSNSNSNSNSNSGSNRSSGCERRGMVQVQVRADEIGGGDDGDERRRWADYAGPELGPGSGPGHGHGPGSEHGHGLDPDRDPVGAYAHPDLWGENRSGVDGARGESLDVEALN</sequence>
<evidence type="ECO:0000256" key="6">
    <source>
        <dbReference type="SAM" id="MobiDB-lite"/>
    </source>
</evidence>
<feature type="transmembrane region" description="Helical" evidence="7">
    <location>
        <begin position="183"/>
        <end position="200"/>
    </location>
</feature>
<dbReference type="PANTHER" id="PTHR33048:SF47">
    <property type="entry name" value="INTEGRAL MEMBRANE PROTEIN-RELATED"/>
    <property type="match status" value="1"/>
</dbReference>
<evidence type="ECO:0000256" key="2">
    <source>
        <dbReference type="ARBA" id="ARBA00022692"/>
    </source>
</evidence>
<feature type="transmembrane region" description="Helical" evidence="7">
    <location>
        <begin position="92"/>
        <end position="115"/>
    </location>
</feature>
<dbReference type="Pfam" id="PF20684">
    <property type="entry name" value="Fung_rhodopsin"/>
    <property type="match status" value="1"/>
</dbReference>
<keyword evidence="2 7" id="KW-0812">Transmembrane</keyword>
<dbReference type="VEuPathDB" id="FungiDB:ASPSYDRAFT_87406"/>
<keyword evidence="4 7" id="KW-0472">Membrane</keyword>
<feature type="transmembrane region" description="Helical" evidence="7">
    <location>
        <begin position="15"/>
        <end position="36"/>
    </location>
</feature>
<keyword evidence="10" id="KW-1185">Reference proteome</keyword>
<gene>
    <name evidence="9" type="ORF">ASPSYDRAFT_87406</name>
</gene>
<comment type="similarity">
    <text evidence="5">Belongs to the SAT4 family.</text>
</comment>
<keyword evidence="3 7" id="KW-1133">Transmembrane helix</keyword>
<feature type="transmembrane region" description="Helical" evidence="7">
    <location>
        <begin position="48"/>
        <end position="72"/>
    </location>
</feature>
<evidence type="ECO:0000256" key="5">
    <source>
        <dbReference type="ARBA" id="ARBA00038359"/>
    </source>
</evidence>
<feature type="transmembrane region" description="Helical" evidence="7">
    <location>
        <begin position="212"/>
        <end position="233"/>
    </location>
</feature>
<feature type="compositionally biased region" description="Gly residues" evidence="6">
    <location>
        <begin position="355"/>
        <end position="367"/>
    </location>
</feature>
<dbReference type="GeneID" id="63767905"/>
<feature type="compositionally biased region" description="Basic and acidic residues" evidence="6">
    <location>
        <begin position="368"/>
        <end position="381"/>
    </location>
</feature>
<feature type="domain" description="Rhodopsin" evidence="8">
    <location>
        <begin position="32"/>
        <end position="274"/>
    </location>
</feature>
<dbReference type="Proteomes" id="UP000184356">
    <property type="component" value="Unassembled WGS sequence"/>
</dbReference>
<protein>
    <recommendedName>
        <fullName evidence="8">Rhodopsin domain-containing protein</fullName>
    </recommendedName>
</protein>
<feature type="region of interest" description="Disordered" evidence="6">
    <location>
        <begin position="292"/>
        <end position="412"/>
    </location>
</feature>
<feature type="compositionally biased region" description="Low complexity" evidence="6">
    <location>
        <begin position="294"/>
        <end position="318"/>
    </location>
</feature>
<evidence type="ECO:0000256" key="4">
    <source>
        <dbReference type="ARBA" id="ARBA00023136"/>
    </source>
</evidence>
<dbReference type="InterPro" id="IPR049326">
    <property type="entry name" value="Rhodopsin_dom_fungi"/>
</dbReference>
<dbReference type="GO" id="GO:0016020">
    <property type="term" value="C:membrane"/>
    <property type="evidence" value="ECO:0007669"/>
    <property type="project" value="UniProtKB-SubCell"/>
</dbReference>
<proteinExistence type="inferred from homology"/>
<dbReference type="AlphaFoldDB" id="A0A1L9TN35"/>
<accession>A0A1L9TN35</accession>
<evidence type="ECO:0000256" key="3">
    <source>
        <dbReference type="ARBA" id="ARBA00022989"/>
    </source>
</evidence>
<reference evidence="10" key="1">
    <citation type="journal article" date="2017" name="Genome Biol.">
        <title>Comparative genomics reveals high biological diversity and specific adaptations in the industrially and medically important fungal genus Aspergillus.</title>
        <authorList>
            <person name="de Vries R.P."/>
            <person name="Riley R."/>
            <person name="Wiebenga A."/>
            <person name="Aguilar-Osorio G."/>
            <person name="Amillis S."/>
            <person name="Uchima C.A."/>
            <person name="Anderluh G."/>
            <person name="Asadollahi M."/>
            <person name="Askin M."/>
            <person name="Barry K."/>
            <person name="Battaglia E."/>
            <person name="Bayram O."/>
            <person name="Benocci T."/>
            <person name="Braus-Stromeyer S.A."/>
            <person name="Caldana C."/>
            <person name="Canovas D."/>
            <person name="Cerqueira G.C."/>
            <person name="Chen F."/>
            <person name="Chen W."/>
            <person name="Choi C."/>
            <person name="Clum A."/>
            <person name="Dos Santos R.A."/>
            <person name="Damasio A.R."/>
            <person name="Diallinas G."/>
            <person name="Emri T."/>
            <person name="Fekete E."/>
            <person name="Flipphi M."/>
            <person name="Freyberg S."/>
            <person name="Gallo A."/>
            <person name="Gournas C."/>
            <person name="Habgood R."/>
            <person name="Hainaut M."/>
            <person name="Harispe M.L."/>
            <person name="Henrissat B."/>
            <person name="Hilden K.S."/>
            <person name="Hope R."/>
            <person name="Hossain A."/>
            <person name="Karabika E."/>
            <person name="Karaffa L."/>
            <person name="Karanyi Z."/>
            <person name="Krasevec N."/>
            <person name="Kuo A."/>
            <person name="Kusch H."/>
            <person name="LaButti K."/>
            <person name="Lagendijk E.L."/>
            <person name="Lapidus A."/>
            <person name="Levasseur A."/>
            <person name="Lindquist E."/>
            <person name="Lipzen A."/>
            <person name="Logrieco A.F."/>
            <person name="MacCabe A."/>
            <person name="Maekelae M.R."/>
            <person name="Malavazi I."/>
            <person name="Melin P."/>
            <person name="Meyer V."/>
            <person name="Mielnichuk N."/>
            <person name="Miskei M."/>
            <person name="Molnar A.P."/>
            <person name="Mule G."/>
            <person name="Ngan C.Y."/>
            <person name="Orejas M."/>
            <person name="Orosz E."/>
            <person name="Ouedraogo J.P."/>
            <person name="Overkamp K.M."/>
            <person name="Park H.-S."/>
            <person name="Perrone G."/>
            <person name="Piumi F."/>
            <person name="Punt P.J."/>
            <person name="Ram A.F."/>
            <person name="Ramon A."/>
            <person name="Rauscher S."/>
            <person name="Record E."/>
            <person name="Riano-Pachon D.M."/>
            <person name="Robert V."/>
            <person name="Roehrig J."/>
            <person name="Ruller R."/>
            <person name="Salamov A."/>
            <person name="Salih N.S."/>
            <person name="Samson R.A."/>
            <person name="Sandor E."/>
            <person name="Sanguinetti M."/>
            <person name="Schuetze T."/>
            <person name="Sepcic K."/>
            <person name="Shelest E."/>
            <person name="Sherlock G."/>
            <person name="Sophianopoulou V."/>
            <person name="Squina F.M."/>
            <person name="Sun H."/>
            <person name="Susca A."/>
            <person name="Todd R.B."/>
            <person name="Tsang A."/>
            <person name="Unkles S.E."/>
            <person name="van de Wiele N."/>
            <person name="van Rossen-Uffink D."/>
            <person name="Oliveira J.V."/>
            <person name="Vesth T.C."/>
            <person name="Visser J."/>
            <person name="Yu J.-H."/>
            <person name="Zhou M."/>
            <person name="Andersen M.R."/>
            <person name="Archer D.B."/>
            <person name="Baker S.E."/>
            <person name="Benoit I."/>
            <person name="Brakhage A.A."/>
            <person name="Braus G.H."/>
            <person name="Fischer R."/>
            <person name="Frisvad J.C."/>
            <person name="Goldman G.H."/>
            <person name="Houbraken J."/>
            <person name="Oakley B."/>
            <person name="Pocsi I."/>
            <person name="Scazzocchio C."/>
            <person name="Seiboth B."/>
            <person name="vanKuyk P.A."/>
            <person name="Wortman J."/>
            <person name="Dyer P.S."/>
            <person name="Grigoriev I.V."/>
        </authorList>
    </citation>
    <scope>NUCLEOTIDE SEQUENCE [LARGE SCALE GENOMIC DNA]</scope>
    <source>
        <strain evidence="10">CBS 593.65</strain>
    </source>
</reference>
<evidence type="ECO:0000256" key="7">
    <source>
        <dbReference type="SAM" id="Phobius"/>
    </source>
</evidence>
<evidence type="ECO:0000313" key="10">
    <source>
        <dbReference type="Proteomes" id="UP000184356"/>
    </source>
</evidence>
<evidence type="ECO:0000313" key="9">
    <source>
        <dbReference type="EMBL" id="OJJ60830.1"/>
    </source>
</evidence>
<dbReference type="InterPro" id="IPR052337">
    <property type="entry name" value="SAT4-like"/>
</dbReference>
<organism evidence="9 10">
    <name type="scientific">Aspergillus sydowii CBS 593.65</name>
    <dbReference type="NCBI Taxonomy" id="1036612"/>
    <lineage>
        <taxon>Eukaryota</taxon>
        <taxon>Fungi</taxon>
        <taxon>Dikarya</taxon>
        <taxon>Ascomycota</taxon>
        <taxon>Pezizomycotina</taxon>
        <taxon>Eurotiomycetes</taxon>
        <taxon>Eurotiomycetidae</taxon>
        <taxon>Eurotiales</taxon>
        <taxon>Aspergillaceae</taxon>
        <taxon>Aspergillus</taxon>
        <taxon>Aspergillus subgen. Nidulantes</taxon>
    </lineage>
</organism>
<evidence type="ECO:0000256" key="1">
    <source>
        <dbReference type="ARBA" id="ARBA00004141"/>
    </source>
</evidence>
<dbReference type="PANTHER" id="PTHR33048">
    <property type="entry name" value="PTH11-LIKE INTEGRAL MEMBRANE PROTEIN (AFU_ORTHOLOGUE AFUA_5G11245)"/>
    <property type="match status" value="1"/>
</dbReference>